<reference evidence="6" key="1">
    <citation type="submission" date="2018-09" db="EMBL/GenBank/DDBJ databases">
        <authorList>
            <person name="Livingstone P.G."/>
            <person name="Whitworth D.E."/>
        </authorList>
    </citation>
    <scope>NUCLEOTIDE SEQUENCE [LARGE SCALE GENOMIC DNA]</scope>
    <source>
        <strain evidence="6">CA040B</strain>
    </source>
</reference>
<name>A0A3A8NAT2_9BACT</name>
<dbReference type="Proteomes" id="UP000273405">
    <property type="component" value="Unassembled WGS sequence"/>
</dbReference>
<accession>A0A3A8NAT2</accession>
<evidence type="ECO:0000313" key="5">
    <source>
        <dbReference type="EMBL" id="RKH40649.1"/>
    </source>
</evidence>
<dbReference type="PANTHER" id="PTHR44943:SF8">
    <property type="entry name" value="TPR REPEAT-CONTAINING PROTEIN MJ0263"/>
    <property type="match status" value="1"/>
</dbReference>
<dbReference type="OrthoDB" id="5504472at2"/>
<feature type="coiled-coil region" evidence="4">
    <location>
        <begin position="234"/>
        <end position="268"/>
    </location>
</feature>
<proteinExistence type="predicted"/>
<feature type="repeat" description="TPR" evidence="3">
    <location>
        <begin position="101"/>
        <end position="134"/>
    </location>
</feature>
<dbReference type="RefSeq" id="WP_120626925.1">
    <property type="nucleotide sequence ID" value="NZ_RAWG01000126.1"/>
</dbReference>
<evidence type="ECO:0000256" key="4">
    <source>
        <dbReference type="SAM" id="Coils"/>
    </source>
</evidence>
<dbReference type="SMART" id="SM00028">
    <property type="entry name" value="TPR"/>
    <property type="match status" value="4"/>
</dbReference>
<keyword evidence="2 3" id="KW-0802">TPR repeat</keyword>
<comment type="caution">
    <text evidence="5">The sequence shown here is derived from an EMBL/GenBank/DDBJ whole genome shotgun (WGS) entry which is preliminary data.</text>
</comment>
<gene>
    <name evidence="5" type="ORF">D7X12_20255</name>
</gene>
<protein>
    <submittedName>
        <fullName evidence="5">Tetratricopeptide repeat protein</fullName>
    </submittedName>
</protein>
<keyword evidence="6" id="KW-1185">Reference proteome</keyword>
<feature type="repeat" description="TPR" evidence="3">
    <location>
        <begin position="30"/>
        <end position="63"/>
    </location>
</feature>
<evidence type="ECO:0000256" key="2">
    <source>
        <dbReference type="ARBA" id="ARBA00022803"/>
    </source>
</evidence>
<sequence length="282" mass="30491">MKRLGSVGLMLGVLTLGGTFGCADEKAEKAKEHRVKGTNFLADKDYAAATKEYEESLKIDPTQEKVWEKKAFAHLQAGQTDEAAQAALKLVDFAKTPDDKAVAYRNVAAMYAKNGPLEKAEQYFQEALKINPKDADALSWIAEVHSQRGGARSMAAPAVPEELEKALKIYDQVLALNPNSANTYLNKRIVMAKYMEHEKSLRDAAEQEAVEAGTPPAPVKGKKPVVDPGAAERVAAAKASSAAHQARIDQLQIEFNELTKQFGEATKRNAAAAKGAQATNKP</sequence>
<dbReference type="Gene3D" id="1.25.40.10">
    <property type="entry name" value="Tetratricopeptide repeat domain"/>
    <property type="match status" value="2"/>
</dbReference>
<dbReference type="InterPro" id="IPR051685">
    <property type="entry name" value="Ycf3/AcsC/BcsC/TPR_MFPF"/>
</dbReference>
<dbReference type="Pfam" id="PF07719">
    <property type="entry name" value="TPR_2"/>
    <property type="match status" value="1"/>
</dbReference>
<dbReference type="PROSITE" id="PS50293">
    <property type="entry name" value="TPR_REGION"/>
    <property type="match status" value="1"/>
</dbReference>
<evidence type="ECO:0000313" key="6">
    <source>
        <dbReference type="Proteomes" id="UP000273405"/>
    </source>
</evidence>
<dbReference type="PROSITE" id="PS51257">
    <property type="entry name" value="PROKAR_LIPOPROTEIN"/>
    <property type="match status" value="1"/>
</dbReference>
<dbReference type="AlphaFoldDB" id="A0A3A8NAT2"/>
<keyword evidence="1" id="KW-0677">Repeat</keyword>
<dbReference type="InterPro" id="IPR013105">
    <property type="entry name" value="TPR_2"/>
</dbReference>
<evidence type="ECO:0000256" key="1">
    <source>
        <dbReference type="ARBA" id="ARBA00022737"/>
    </source>
</evidence>
<evidence type="ECO:0000256" key="3">
    <source>
        <dbReference type="PROSITE-ProRule" id="PRU00339"/>
    </source>
</evidence>
<keyword evidence="4" id="KW-0175">Coiled coil</keyword>
<dbReference type="InterPro" id="IPR019734">
    <property type="entry name" value="TPR_rpt"/>
</dbReference>
<dbReference type="SUPFAM" id="SSF48452">
    <property type="entry name" value="TPR-like"/>
    <property type="match status" value="1"/>
</dbReference>
<dbReference type="InterPro" id="IPR011990">
    <property type="entry name" value="TPR-like_helical_dom_sf"/>
</dbReference>
<organism evidence="5 6">
    <name type="scientific">Corallococcus sicarius</name>
    <dbReference type="NCBI Taxonomy" id="2316726"/>
    <lineage>
        <taxon>Bacteria</taxon>
        <taxon>Pseudomonadati</taxon>
        <taxon>Myxococcota</taxon>
        <taxon>Myxococcia</taxon>
        <taxon>Myxococcales</taxon>
        <taxon>Cystobacterineae</taxon>
        <taxon>Myxococcaceae</taxon>
        <taxon>Corallococcus</taxon>
    </lineage>
</organism>
<dbReference type="PANTHER" id="PTHR44943">
    <property type="entry name" value="CELLULOSE SYNTHASE OPERON PROTEIN C"/>
    <property type="match status" value="1"/>
</dbReference>
<dbReference type="EMBL" id="RAWG01000126">
    <property type="protein sequence ID" value="RKH40649.1"/>
    <property type="molecule type" value="Genomic_DNA"/>
</dbReference>
<dbReference type="PROSITE" id="PS50005">
    <property type="entry name" value="TPR"/>
    <property type="match status" value="2"/>
</dbReference>